<dbReference type="RefSeq" id="XP_069199554.1">
    <property type="nucleotide sequence ID" value="XM_069346677.1"/>
</dbReference>
<dbReference type="GeneID" id="95980385"/>
<feature type="region of interest" description="Disordered" evidence="1">
    <location>
        <begin position="73"/>
        <end position="99"/>
    </location>
</feature>
<evidence type="ECO:0000313" key="3">
    <source>
        <dbReference type="EMBL" id="KAL1303279.1"/>
    </source>
</evidence>
<evidence type="ECO:0000259" key="2">
    <source>
        <dbReference type="Pfam" id="PF25080"/>
    </source>
</evidence>
<dbReference type="InterPro" id="IPR056929">
    <property type="entry name" value="Znf_RING-like"/>
</dbReference>
<dbReference type="Pfam" id="PF25080">
    <property type="entry name" value="zf_RING-like"/>
    <property type="match status" value="1"/>
</dbReference>
<keyword evidence="4" id="KW-1185">Reference proteome</keyword>
<dbReference type="EMBL" id="JBFMKM010000010">
    <property type="protein sequence ID" value="KAL1303279.1"/>
    <property type="molecule type" value="Genomic_DNA"/>
</dbReference>
<comment type="caution">
    <text evidence="3">The sequence shown here is derived from an EMBL/GenBank/DDBJ whole genome shotgun (WGS) entry which is preliminary data.</text>
</comment>
<proteinExistence type="predicted"/>
<feature type="domain" description="RING zinc finger-like" evidence="2">
    <location>
        <begin position="415"/>
        <end position="462"/>
    </location>
</feature>
<organism evidence="3 4">
    <name type="scientific">Neodothiora populina</name>
    <dbReference type="NCBI Taxonomy" id="2781224"/>
    <lineage>
        <taxon>Eukaryota</taxon>
        <taxon>Fungi</taxon>
        <taxon>Dikarya</taxon>
        <taxon>Ascomycota</taxon>
        <taxon>Pezizomycotina</taxon>
        <taxon>Dothideomycetes</taxon>
        <taxon>Dothideomycetidae</taxon>
        <taxon>Dothideales</taxon>
        <taxon>Dothioraceae</taxon>
        <taxon>Neodothiora</taxon>
    </lineage>
</organism>
<accession>A0ABR3PAZ7</accession>
<feature type="region of interest" description="Disordered" evidence="1">
    <location>
        <begin position="350"/>
        <end position="388"/>
    </location>
</feature>
<feature type="compositionally biased region" description="Basic residues" evidence="1">
    <location>
        <begin position="265"/>
        <end position="280"/>
    </location>
</feature>
<sequence>MPPKASVVSAPLDPDNEVVCPIKSADGSNCRKKCLGEKRFRSMQEHIRRAHPEYYIPKLPATKESFELMVNSPPHERAPRLDAWSPTSAPRQPRQLASEDQYAVSDPAGLFHESSFIDFEFPANSFGQGSGPVQTDGFFPDGIASFPDEYRRGSLLPAANAAAALASLHYARPDGPDGAWENDQNFFVDHIPDAKRAHFVDPTLGPDQQFLDTQYQQDPPEDTPGLLPSSMTKSPPIQHDLLPPVPRSVSRPSRPRKSSLSQSARKAKHEKHRAKGHFRNTSHERKALSAEPNMYGKRWEDLIDAATSATEEDSRDLTPIPVSPYRSPPVQSRTSLPPFALGSQFQSYTASPLQQTLTPPPAEDAPNPLDMHPFPSVENEAPPSLTDSTQSGTNFHIMPSNASDSSPMFSNPVQIYCAGCRRLSVLRDSYACPECICGLCAGCVETLIGEHNRGRITQCPSCRTMGGRFKKFNLDLR</sequence>
<gene>
    <name evidence="3" type="ORF">AAFC00_006686</name>
</gene>
<dbReference type="Proteomes" id="UP001562354">
    <property type="component" value="Unassembled WGS sequence"/>
</dbReference>
<feature type="region of interest" description="Disordered" evidence="1">
    <location>
        <begin position="307"/>
        <end position="332"/>
    </location>
</feature>
<evidence type="ECO:0000313" key="4">
    <source>
        <dbReference type="Proteomes" id="UP001562354"/>
    </source>
</evidence>
<protein>
    <recommendedName>
        <fullName evidence="2">RING zinc finger-like domain-containing protein</fullName>
    </recommendedName>
</protein>
<reference evidence="3 4" key="1">
    <citation type="submission" date="2024-07" db="EMBL/GenBank/DDBJ databases">
        <title>Draft sequence of the Neodothiora populina.</title>
        <authorList>
            <person name="Drown D.D."/>
            <person name="Schuette U.S."/>
            <person name="Buechlein A.B."/>
            <person name="Rusch D.R."/>
            <person name="Winton L.W."/>
            <person name="Adams G.A."/>
        </authorList>
    </citation>
    <scope>NUCLEOTIDE SEQUENCE [LARGE SCALE GENOMIC DNA]</scope>
    <source>
        <strain evidence="3 4">CPC 39397</strain>
    </source>
</reference>
<feature type="region of interest" description="Disordered" evidence="1">
    <location>
        <begin position="198"/>
        <end position="291"/>
    </location>
</feature>
<evidence type="ECO:0000256" key="1">
    <source>
        <dbReference type="SAM" id="MobiDB-lite"/>
    </source>
</evidence>
<name>A0ABR3PAZ7_9PEZI</name>